<dbReference type="Gene3D" id="3.40.710.10">
    <property type="entry name" value="DD-peptidase/beta-lactamase superfamily"/>
    <property type="match status" value="1"/>
</dbReference>
<comment type="subcellular location">
    <subcellularLocation>
        <location evidence="1">Membrane</location>
    </subcellularLocation>
</comment>
<dbReference type="InterPro" id="IPR012338">
    <property type="entry name" value="Beta-lactam/transpept-like"/>
</dbReference>
<keyword evidence="2" id="KW-0472">Membrane</keyword>
<dbReference type="InterPro" id="IPR001466">
    <property type="entry name" value="Beta-lactam-related"/>
</dbReference>
<dbReference type="Proteomes" id="UP000286681">
    <property type="component" value="Unassembled WGS sequence"/>
</dbReference>
<dbReference type="GeneID" id="44132904"/>
<evidence type="ECO:0000313" key="7">
    <source>
        <dbReference type="Proteomes" id="UP000286681"/>
    </source>
</evidence>
<dbReference type="SUPFAM" id="SSF56601">
    <property type="entry name" value="beta-lactamase/transpeptidase-like"/>
    <property type="match status" value="1"/>
</dbReference>
<dbReference type="Pfam" id="PF00144">
    <property type="entry name" value="Beta-lactamase"/>
    <property type="match status" value="1"/>
</dbReference>
<accession>A0A1L6J9V1</accession>
<gene>
    <name evidence="4" type="ORF">BRX40_10065</name>
    <name evidence="5" type="ORF">CA257_14020</name>
</gene>
<evidence type="ECO:0000256" key="2">
    <source>
        <dbReference type="ARBA" id="ARBA00023136"/>
    </source>
</evidence>
<reference evidence="5 7" key="3">
    <citation type="submission" date="2018-07" db="EMBL/GenBank/DDBJ databases">
        <title>Genomic and Epidemiologic Investigation of an Indolent Hospital Outbreak.</title>
        <authorList>
            <person name="Johnson R.C."/>
            <person name="Deming C."/>
            <person name="Conlan S."/>
            <person name="Zellmer C.J."/>
            <person name="Michelin A.V."/>
            <person name="Lee-Lin S."/>
            <person name="Thomas P.J."/>
            <person name="Park M."/>
            <person name="Weingarten R.A."/>
            <person name="Less J."/>
            <person name="Dekker J.P."/>
            <person name="Frank K.M."/>
            <person name="Musser K.A."/>
            <person name="Mcquiston J.R."/>
            <person name="Henderson D.K."/>
            <person name="Lau A.F."/>
            <person name="Palmore T.N."/>
            <person name="Segre J.A."/>
        </authorList>
    </citation>
    <scope>NUCLEOTIDE SEQUENCE [LARGE SCALE GENOMIC DNA]</scope>
    <source>
        <strain evidence="5 7">SK-NIH.Env10_0317</strain>
    </source>
</reference>
<dbReference type="PANTHER" id="PTHR46825">
    <property type="entry name" value="D-ALANYL-D-ALANINE-CARBOXYPEPTIDASE/ENDOPEPTIDASE AMPH"/>
    <property type="match status" value="1"/>
</dbReference>
<dbReference type="STRING" id="93064.BRX40_10065"/>
<reference evidence="4" key="1">
    <citation type="submission" date="2016-12" db="EMBL/GenBank/DDBJ databases">
        <title>Whole genome sequencing of Sphingomonas koreensis.</title>
        <authorList>
            <person name="Conlan S."/>
            <person name="Thomas P.J."/>
            <person name="Mullikin J."/>
            <person name="Palmore T.N."/>
            <person name="Frank K.M."/>
            <person name="Segre J.A."/>
        </authorList>
    </citation>
    <scope>NUCLEOTIDE SEQUENCE</scope>
    <source>
        <strain evidence="4">ABOJV</strain>
    </source>
</reference>
<dbReference type="EMBL" id="QQWO01000011">
    <property type="protein sequence ID" value="RSV01816.1"/>
    <property type="molecule type" value="Genomic_DNA"/>
</dbReference>
<dbReference type="GO" id="GO:0016020">
    <property type="term" value="C:membrane"/>
    <property type="evidence" value="ECO:0007669"/>
    <property type="project" value="UniProtKB-SubCell"/>
</dbReference>
<evidence type="ECO:0000313" key="5">
    <source>
        <dbReference type="EMBL" id="RSV01816.1"/>
    </source>
</evidence>
<proteinExistence type="predicted"/>
<dbReference type="AlphaFoldDB" id="A0A1L6J9V1"/>
<dbReference type="GO" id="GO:0016787">
    <property type="term" value="F:hydrolase activity"/>
    <property type="evidence" value="ECO:0007669"/>
    <property type="project" value="UniProtKB-KW"/>
</dbReference>
<dbReference type="Proteomes" id="UP000185161">
    <property type="component" value="Chromosome"/>
</dbReference>
<dbReference type="EMBL" id="CP018820">
    <property type="protein sequence ID" value="APR52722.1"/>
    <property type="molecule type" value="Genomic_DNA"/>
</dbReference>
<dbReference type="OrthoDB" id="113033at2"/>
<dbReference type="PROSITE" id="PS51257">
    <property type="entry name" value="PROKAR_LIPOPROTEIN"/>
    <property type="match status" value="1"/>
</dbReference>
<sequence length="478" mass="51181">MKSLSTRSAFIAIAIIGCNTSVSADAREPDIIAQRRIADAILAAQIAANGVPGMAAAVAHDGRLIWTGVAGYRDLDRNLPIEPDTSFRLASVSKLVTATAAVKLYDRKRLDLDAPIQRYLAGRQLAWPPMTARQLAAHTSGIPHYQDVDAARGAVHFESIDQAVGIFADRALLSAPGTKYRYSSYGYTLLSAAIEGGARAPFLSYVAREIVNDLPLRPDLIPDPQHDTVAYEFVNGRIGRAGPHDYSYSWGGAGFRGTAPGVALFGARVMRPGFLSQEARAMMWTPSQMNDGSPVVEGEDRIAFGWRIGRDGDGQRIAHHAGVAIGARSALMVYPDSGDSISVLSNAVWVSDIKETATMLAAPFRTRPGGPRTPCPSWATKYSGAFGDTSVAGSVRFAVSAGICRGTLEIRNAAGRWFDALPQGSIDHLAVISVVPGDRLDRGALVTPSGTYDFRRQPDGSFVAALSPKRSLVVRFER</sequence>
<keyword evidence="5" id="KW-0378">Hydrolase</keyword>
<evidence type="ECO:0000259" key="3">
    <source>
        <dbReference type="Pfam" id="PF00144"/>
    </source>
</evidence>
<reference evidence="6" key="2">
    <citation type="submission" date="2016-12" db="EMBL/GenBank/DDBJ databases">
        <title>Whole genome sequencing of Sphingomonas sp. ABOJV.</title>
        <authorList>
            <person name="Conlan S."/>
            <person name="Thomas P.J."/>
            <person name="Mullikin J."/>
            <person name="Palmore T.N."/>
            <person name="Frank K.M."/>
            <person name="Segre J.A."/>
        </authorList>
    </citation>
    <scope>NUCLEOTIDE SEQUENCE [LARGE SCALE GENOMIC DNA]</scope>
    <source>
        <strain evidence="6">ABOJV</strain>
    </source>
</reference>
<keyword evidence="6" id="KW-1185">Reference proteome</keyword>
<evidence type="ECO:0000313" key="6">
    <source>
        <dbReference type="Proteomes" id="UP000185161"/>
    </source>
</evidence>
<organism evidence="4 6">
    <name type="scientific">Sphingomonas koreensis</name>
    <dbReference type="NCBI Taxonomy" id="93064"/>
    <lineage>
        <taxon>Bacteria</taxon>
        <taxon>Pseudomonadati</taxon>
        <taxon>Pseudomonadota</taxon>
        <taxon>Alphaproteobacteria</taxon>
        <taxon>Sphingomonadales</taxon>
        <taxon>Sphingomonadaceae</taxon>
        <taxon>Sphingomonas</taxon>
    </lineage>
</organism>
<dbReference type="InterPro" id="IPR050491">
    <property type="entry name" value="AmpC-like"/>
</dbReference>
<dbReference type="PANTHER" id="PTHR46825:SF11">
    <property type="entry name" value="PENICILLIN-BINDING PROTEIN 4"/>
    <property type="match status" value="1"/>
</dbReference>
<dbReference type="KEGG" id="skr:BRX40_10065"/>
<evidence type="ECO:0000313" key="4">
    <source>
        <dbReference type="EMBL" id="APR52722.1"/>
    </source>
</evidence>
<feature type="domain" description="Beta-lactamase-related" evidence="3">
    <location>
        <begin position="39"/>
        <end position="347"/>
    </location>
</feature>
<evidence type="ECO:0000256" key="1">
    <source>
        <dbReference type="ARBA" id="ARBA00004370"/>
    </source>
</evidence>
<protein>
    <submittedName>
        <fullName evidence="5">Class A beta-lactamase-related serine hydrolase</fullName>
    </submittedName>
</protein>
<name>A0A1L6J9V1_9SPHN</name>
<dbReference type="RefSeq" id="WP_075151484.1">
    <property type="nucleotide sequence ID" value="NZ_CP018820.1"/>
</dbReference>